<name>A0A2W0CGK5_9BACL</name>
<dbReference type="EMBL" id="PRLG01000018">
    <property type="protein sequence ID" value="PYY29172.1"/>
    <property type="molecule type" value="Genomic_DNA"/>
</dbReference>
<gene>
    <name evidence="2" type="ORF">PIL02S_02116</name>
</gene>
<protein>
    <submittedName>
        <fullName evidence="2">Uncharacterized protein</fullName>
    </submittedName>
</protein>
<dbReference type="Proteomes" id="UP000247459">
    <property type="component" value="Unassembled WGS sequence"/>
</dbReference>
<comment type="caution">
    <text evidence="2">The sequence shown here is derived from an EMBL/GenBank/DDBJ whole genome shotgun (WGS) entry which is preliminary data.</text>
</comment>
<accession>A0A2W0CGK5</accession>
<reference evidence="2 3" key="1">
    <citation type="submission" date="2018-01" db="EMBL/GenBank/DDBJ databases">
        <title>Genome sequence of the PGP bacterium Paenibacillus illinoisensis E3.</title>
        <authorList>
            <person name="Rolli E."/>
            <person name="Marasco R."/>
            <person name="Bessem C."/>
            <person name="Michoud G."/>
            <person name="Gaiarsa S."/>
            <person name="Borin S."/>
            <person name="Daffonchio D."/>
        </authorList>
    </citation>
    <scope>NUCLEOTIDE SEQUENCE [LARGE SCALE GENOMIC DNA]</scope>
    <source>
        <strain evidence="2 3">E3</strain>
    </source>
</reference>
<evidence type="ECO:0000313" key="3">
    <source>
        <dbReference type="Proteomes" id="UP000247459"/>
    </source>
</evidence>
<feature type="transmembrane region" description="Helical" evidence="1">
    <location>
        <begin position="27"/>
        <end position="45"/>
    </location>
</feature>
<keyword evidence="1" id="KW-0812">Transmembrane</keyword>
<evidence type="ECO:0000256" key="1">
    <source>
        <dbReference type="SAM" id="Phobius"/>
    </source>
</evidence>
<evidence type="ECO:0000313" key="2">
    <source>
        <dbReference type="EMBL" id="PYY29172.1"/>
    </source>
</evidence>
<proteinExistence type="predicted"/>
<sequence>MTDSSFIDNDNHYQLKYHILFLSVNPYMEICAPVLVRMIIVIHMYKKKANDVTMHALALGFDPLSQLFLFVPNPGSAAC</sequence>
<organism evidence="2 3">
    <name type="scientific">Paenibacillus illinoisensis</name>
    <dbReference type="NCBI Taxonomy" id="59845"/>
    <lineage>
        <taxon>Bacteria</taxon>
        <taxon>Bacillati</taxon>
        <taxon>Bacillota</taxon>
        <taxon>Bacilli</taxon>
        <taxon>Bacillales</taxon>
        <taxon>Paenibacillaceae</taxon>
        <taxon>Paenibacillus</taxon>
    </lineage>
</organism>
<keyword evidence="1" id="KW-1133">Transmembrane helix</keyword>
<dbReference type="AlphaFoldDB" id="A0A2W0CGK5"/>
<keyword evidence="1" id="KW-0472">Membrane</keyword>